<dbReference type="RefSeq" id="WP_307434890.1">
    <property type="nucleotide sequence ID" value="NZ_JAUSVK010000001.1"/>
</dbReference>
<dbReference type="InterPro" id="IPR002545">
    <property type="entry name" value="CheW-lke_dom"/>
</dbReference>
<comment type="caution">
    <text evidence="6">The sequence shown here is derived from an EMBL/GenBank/DDBJ whole genome shotgun (WGS) entry which is preliminary data.</text>
</comment>
<dbReference type="Pfam" id="PF01584">
    <property type="entry name" value="CheW"/>
    <property type="match status" value="1"/>
</dbReference>
<evidence type="ECO:0000256" key="2">
    <source>
        <dbReference type="ARBA" id="ARBA00021483"/>
    </source>
</evidence>
<reference evidence="6 7" key="1">
    <citation type="submission" date="2023-07" db="EMBL/GenBank/DDBJ databases">
        <title>Genomic Encyclopedia of Type Strains, Phase IV (KMG-IV): sequencing the most valuable type-strain genomes for metagenomic binning, comparative biology and taxonomic classification.</title>
        <authorList>
            <person name="Goeker M."/>
        </authorList>
    </citation>
    <scope>NUCLEOTIDE SEQUENCE [LARGE SCALE GENOMIC DNA]</scope>
    <source>
        <strain evidence="6 7">DSM 5896</strain>
    </source>
</reference>
<accession>A0ABU0FMK5</accession>
<evidence type="ECO:0000259" key="5">
    <source>
        <dbReference type="PROSITE" id="PS50851"/>
    </source>
</evidence>
<dbReference type="EMBL" id="JAUSVK010000001">
    <property type="protein sequence ID" value="MDQ0395736.1"/>
    <property type="molecule type" value="Genomic_DNA"/>
</dbReference>
<dbReference type="SUPFAM" id="SSF50341">
    <property type="entry name" value="CheW-like"/>
    <property type="match status" value="1"/>
</dbReference>
<keyword evidence="3" id="KW-0963">Cytoplasm</keyword>
<keyword evidence="7" id="KW-1185">Reference proteome</keyword>
<sequence>MASSAQGERRESSPAHPGAGQNGEAAAQTARNLLDRPLPPGYREEWAKHFGRSERSAEEREAAWEKAGTVMVFRLGEEWLALPTDIFHDVVEPRPIHSLPHRRDAVVLGLVNIRGELLVCVSLHELLHVGQDGAAPRTGRGDGMRRLVVIGRKDRRLVFAADEVHGVHRYDRSAVQAVPATIGLAASAFTTSMLAWQERTIGCLDGAMVLEMLDRSLA</sequence>
<evidence type="ECO:0000313" key="7">
    <source>
        <dbReference type="Proteomes" id="UP001237448"/>
    </source>
</evidence>
<dbReference type="PANTHER" id="PTHR22617:SF45">
    <property type="entry name" value="CHEMOTAXIS PROTEIN CHEW"/>
    <property type="match status" value="1"/>
</dbReference>
<gene>
    <name evidence="6" type="ORF">J3R73_005528</name>
</gene>
<dbReference type="Gene3D" id="2.40.50.180">
    <property type="entry name" value="CheA-289, Domain 4"/>
    <property type="match status" value="1"/>
</dbReference>
<organism evidence="6 7">
    <name type="scientific">Labrys monachus</name>
    <dbReference type="NCBI Taxonomy" id="217067"/>
    <lineage>
        <taxon>Bacteria</taxon>
        <taxon>Pseudomonadati</taxon>
        <taxon>Pseudomonadota</taxon>
        <taxon>Alphaproteobacteria</taxon>
        <taxon>Hyphomicrobiales</taxon>
        <taxon>Xanthobacteraceae</taxon>
        <taxon>Labrys</taxon>
    </lineage>
</organism>
<dbReference type="InterPro" id="IPR039315">
    <property type="entry name" value="CheW"/>
</dbReference>
<dbReference type="SMART" id="SM00260">
    <property type="entry name" value="CheW"/>
    <property type="match status" value="1"/>
</dbReference>
<feature type="region of interest" description="Disordered" evidence="4">
    <location>
        <begin position="1"/>
        <end position="40"/>
    </location>
</feature>
<evidence type="ECO:0000256" key="4">
    <source>
        <dbReference type="SAM" id="MobiDB-lite"/>
    </source>
</evidence>
<protein>
    <recommendedName>
        <fullName evidence="2">Chemotaxis protein CheW</fullName>
    </recommendedName>
</protein>
<evidence type="ECO:0000256" key="1">
    <source>
        <dbReference type="ARBA" id="ARBA00004496"/>
    </source>
</evidence>
<dbReference type="PROSITE" id="PS50851">
    <property type="entry name" value="CHEW"/>
    <property type="match status" value="1"/>
</dbReference>
<dbReference type="PANTHER" id="PTHR22617">
    <property type="entry name" value="CHEMOTAXIS SENSOR HISTIDINE KINASE-RELATED"/>
    <property type="match status" value="1"/>
</dbReference>
<dbReference type="Gene3D" id="2.30.30.40">
    <property type="entry name" value="SH3 Domains"/>
    <property type="match status" value="1"/>
</dbReference>
<evidence type="ECO:0000256" key="3">
    <source>
        <dbReference type="ARBA" id="ARBA00022490"/>
    </source>
</evidence>
<name>A0ABU0FMK5_9HYPH</name>
<dbReference type="InterPro" id="IPR036061">
    <property type="entry name" value="CheW-like_dom_sf"/>
</dbReference>
<dbReference type="Proteomes" id="UP001237448">
    <property type="component" value="Unassembled WGS sequence"/>
</dbReference>
<proteinExistence type="predicted"/>
<comment type="subcellular location">
    <subcellularLocation>
        <location evidence="1">Cytoplasm</location>
    </subcellularLocation>
</comment>
<feature type="domain" description="CheW-like" evidence="5">
    <location>
        <begin position="67"/>
        <end position="215"/>
    </location>
</feature>
<evidence type="ECO:0000313" key="6">
    <source>
        <dbReference type="EMBL" id="MDQ0395736.1"/>
    </source>
</evidence>